<dbReference type="AlphaFoldDB" id="A0A8J7EYY1"/>
<organism evidence="1 2">
    <name type="scientific">Plectonema cf. radiosum LEGE 06105</name>
    <dbReference type="NCBI Taxonomy" id="945769"/>
    <lineage>
        <taxon>Bacteria</taxon>
        <taxon>Bacillati</taxon>
        <taxon>Cyanobacteriota</taxon>
        <taxon>Cyanophyceae</taxon>
        <taxon>Oscillatoriophycideae</taxon>
        <taxon>Oscillatoriales</taxon>
        <taxon>Microcoleaceae</taxon>
        <taxon>Plectonema</taxon>
    </lineage>
</organism>
<evidence type="ECO:0000313" key="2">
    <source>
        <dbReference type="Proteomes" id="UP000620559"/>
    </source>
</evidence>
<keyword evidence="2" id="KW-1185">Reference proteome</keyword>
<dbReference type="InterPro" id="IPR009836">
    <property type="entry name" value="GRDP-like"/>
</dbReference>
<sequence length="159" mass="18138">MRIITFFDKVNNLDLQAIQNKLMFEYEWTAEKTQAVINHYKLFLYLKSIYPAAGLVPTQEIDAVWHAHMEVNLLKYIQDCDYLFGYLLNHCSAVDNEINQEIHQIHKQAFNTTKALFENIFGVGVLENTSIHVAACADLPLNTNPAACADLPIIPIGNW</sequence>
<comment type="caution">
    <text evidence="1">The sequence shown here is derived from an EMBL/GenBank/DDBJ whole genome shotgun (WGS) entry which is preliminary data.</text>
</comment>
<dbReference type="EMBL" id="JADEWL010000014">
    <property type="protein sequence ID" value="MBE9212428.1"/>
    <property type="molecule type" value="Genomic_DNA"/>
</dbReference>
<dbReference type="Proteomes" id="UP000620559">
    <property type="component" value="Unassembled WGS sequence"/>
</dbReference>
<protein>
    <submittedName>
        <fullName evidence="1">Uncharacterized protein</fullName>
    </submittedName>
</protein>
<gene>
    <name evidence="1" type="ORF">IQ247_06835</name>
</gene>
<evidence type="ECO:0000313" key="1">
    <source>
        <dbReference type="EMBL" id="MBE9212428.1"/>
    </source>
</evidence>
<accession>A0A8J7EYY1</accession>
<reference evidence="1" key="1">
    <citation type="submission" date="2020-10" db="EMBL/GenBank/DDBJ databases">
        <authorList>
            <person name="Castelo-Branco R."/>
            <person name="Eusebio N."/>
            <person name="Adriana R."/>
            <person name="Vieira A."/>
            <person name="Brugerolle De Fraissinette N."/>
            <person name="Rezende De Castro R."/>
            <person name="Schneider M.P."/>
            <person name="Vasconcelos V."/>
            <person name="Leao P.N."/>
        </authorList>
    </citation>
    <scope>NUCLEOTIDE SEQUENCE</scope>
    <source>
        <strain evidence="1">LEGE 06105</strain>
    </source>
</reference>
<dbReference type="PANTHER" id="PTHR34365:SF7">
    <property type="entry name" value="GLYCINE-RICH DOMAIN-CONTAINING PROTEIN 1"/>
    <property type="match status" value="1"/>
</dbReference>
<proteinExistence type="predicted"/>
<name>A0A8J7EYY1_9CYAN</name>
<dbReference type="RefSeq" id="WP_193918378.1">
    <property type="nucleotide sequence ID" value="NZ_JADEWL010000014.1"/>
</dbReference>
<dbReference type="PANTHER" id="PTHR34365">
    <property type="entry name" value="ENOLASE (DUF1399)"/>
    <property type="match status" value="1"/>
</dbReference>